<keyword evidence="5" id="KW-1185">Reference proteome</keyword>
<dbReference type="AlphaFoldDB" id="A0A7I9ZS69"/>
<accession>A0A7I9ZS69</accession>
<keyword evidence="2" id="KW-0012">Acyltransferase</keyword>
<dbReference type="EMBL" id="BLLB01000002">
    <property type="protein sequence ID" value="GFH03891.1"/>
    <property type="molecule type" value="Genomic_DNA"/>
</dbReference>
<gene>
    <name evidence="4" type="ORF">MHIP_43740</name>
</gene>
<dbReference type="RefSeq" id="WP_237166600.1">
    <property type="nucleotide sequence ID" value="NZ_BLLB01000002.1"/>
</dbReference>
<sequence length="148" mass="16357">MLTISAVGEADLAELLPMLRSYCDFYRVDPSDEKLEALSRALIAADDEGVQLIARDSDRTPVGFATIYWTWQTLHAARVGVLNDLYVTPEARNGGTGRALIAHSLALCHDRGAEKLVWETAPDNEAAQRLYDSIGAEKSMWLTYELDA</sequence>
<proteinExistence type="predicted"/>
<name>A0A7I9ZS69_9MYCO</name>
<dbReference type="GO" id="GO:0016747">
    <property type="term" value="F:acyltransferase activity, transferring groups other than amino-acyl groups"/>
    <property type="evidence" value="ECO:0007669"/>
    <property type="project" value="InterPro"/>
</dbReference>
<dbReference type="InterPro" id="IPR016181">
    <property type="entry name" value="Acyl_CoA_acyltransferase"/>
</dbReference>
<evidence type="ECO:0000256" key="1">
    <source>
        <dbReference type="ARBA" id="ARBA00022679"/>
    </source>
</evidence>
<evidence type="ECO:0000313" key="5">
    <source>
        <dbReference type="Proteomes" id="UP000465304"/>
    </source>
</evidence>
<protein>
    <submittedName>
        <fullName evidence="4">GCN5 family N-acetyltransferase</fullName>
    </submittedName>
</protein>
<dbReference type="PROSITE" id="PS51186">
    <property type="entry name" value="GNAT"/>
    <property type="match status" value="1"/>
</dbReference>
<dbReference type="Pfam" id="PF00583">
    <property type="entry name" value="Acetyltransf_1"/>
    <property type="match status" value="1"/>
</dbReference>
<dbReference type="Gene3D" id="3.40.630.30">
    <property type="match status" value="1"/>
</dbReference>
<keyword evidence="1 4" id="KW-0808">Transferase</keyword>
<feature type="domain" description="N-acetyltransferase" evidence="3">
    <location>
        <begin position="2"/>
        <end position="148"/>
    </location>
</feature>
<evidence type="ECO:0000313" key="4">
    <source>
        <dbReference type="EMBL" id="GFH03891.1"/>
    </source>
</evidence>
<dbReference type="CDD" id="cd04301">
    <property type="entry name" value="NAT_SF"/>
    <property type="match status" value="1"/>
</dbReference>
<dbReference type="Proteomes" id="UP000465304">
    <property type="component" value="Unassembled WGS sequence"/>
</dbReference>
<dbReference type="SUPFAM" id="SSF55729">
    <property type="entry name" value="Acyl-CoA N-acyltransferases (Nat)"/>
    <property type="match status" value="1"/>
</dbReference>
<comment type="caution">
    <text evidence="4">The sequence shown here is derived from an EMBL/GenBank/DDBJ whole genome shotgun (WGS) entry which is preliminary data.</text>
</comment>
<evidence type="ECO:0000256" key="2">
    <source>
        <dbReference type="ARBA" id="ARBA00023315"/>
    </source>
</evidence>
<evidence type="ECO:0000259" key="3">
    <source>
        <dbReference type="PROSITE" id="PS51186"/>
    </source>
</evidence>
<dbReference type="InterPro" id="IPR000182">
    <property type="entry name" value="GNAT_dom"/>
</dbReference>
<dbReference type="InterPro" id="IPR050832">
    <property type="entry name" value="Bact_Acetyltransf"/>
</dbReference>
<dbReference type="PANTHER" id="PTHR43877">
    <property type="entry name" value="AMINOALKYLPHOSPHONATE N-ACETYLTRANSFERASE-RELATED-RELATED"/>
    <property type="match status" value="1"/>
</dbReference>
<organism evidence="4 5">
    <name type="scientific">Mycolicibacterium hippocampi</name>
    <dbReference type="NCBI Taxonomy" id="659824"/>
    <lineage>
        <taxon>Bacteria</taxon>
        <taxon>Bacillati</taxon>
        <taxon>Actinomycetota</taxon>
        <taxon>Actinomycetes</taxon>
        <taxon>Mycobacteriales</taxon>
        <taxon>Mycobacteriaceae</taxon>
        <taxon>Mycolicibacterium</taxon>
    </lineage>
</organism>
<reference evidence="4 5" key="1">
    <citation type="journal article" date="2019" name="Emerg. Microbes Infect.">
        <title>Comprehensive subspecies identification of 175 nontuberculous mycobacteria species based on 7547 genomic profiles.</title>
        <authorList>
            <person name="Matsumoto Y."/>
            <person name="Kinjo T."/>
            <person name="Motooka D."/>
            <person name="Nabeya D."/>
            <person name="Jung N."/>
            <person name="Uechi K."/>
            <person name="Horii T."/>
            <person name="Iida T."/>
            <person name="Fujita J."/>
            <person name="Nakamura S."/>
        </authorList>
    </citation>
    <scope>NUCLEOTIDE SEQUENCE [LARGE SCALE GENOMIC DNA]</scope>
    <source>
        <strain evidence="4 5">JCM 30996</strain>
    </source>
</reference>